<comment type="caution">
    <text evidence="15">The sequence shown here is derived from an EMBL/GenBank/DDBJ whole genome shotgun (WGS) entry which is preliminary data.</text>
</comment>
<comment type="domain">
    <text evidence="11">The middle region has homology to RecA with ATPase motifs including the RadA KNRFG motif, while the C-terminus is homologous to Lon protease.</text>
</comment>
<evidence type="ECO:0000256" key="6">
    <source>
        <dbReference type="ARBA" id="ARBA00022833"/>
    </source>
</evidence>
<evidence type="ECO:0000256" key="12">
    <source>
        <dbReference type="NCBIfam" id="TIGR00416"/>
    </source>
</evidence>
<keyword evidence="9 11" id="KW-0238">DNA-binding</keyword>
<sequence>MAKTKTSFICQACGSVYSRWQGKCEACGEWNTIVEESSAGGVAGGPQRSRRRGTPSQLLALSGESEEAPRIASGIAELDRATGGGIVRGSAILIGGDPGIGKSTLLMQAAAALSRKGAKVIYVSGEEAVAQVRLRAERLKASDTSVQLMAETNVEDILATLAESGRPDLVIIDSIQTLWSDQADSAPGTVTQVRTGVQSLIRFAKASGAAVVLVGHVTKEGQIAGPRVVEHMVDAVLYFEGEGGHHYRILRTVKNRFGPTDEIGVFEMGDKGLREVPNPSELFLGERNNKAPGAAVFAGMEGTRPVLVEIQALVAPSSLGTPRRAVLGWDSPRLAMVLAVLEARCGVRLGQHDVYLNVAGGYRISEPAADLAVAAALVSSLSGVTLPADAVYFGEISLSGATRPVVHSGQRLREAEKLGFSLATIPANIPDLPKSGMGLSEIENVGDLVATIAAGSGALDSE</sequence>
<evidence type="ECO:0000313" key="15">
    <source>
        <dbReference type="EMBL" id="MDY8110448.1"/>
    </source>
</evidence>
<evidence type="ECO:0000259" key="14">
    <source>
        <dbReference type="PROSITE" id="PS50162"/>
    </source>
</evidence>
<keyword evidence="2 11" id="KW-0547">Nucleotide-binding</keyword>
<evidence type="ECO:0000256" key="4">
    <source>
        <dbReference type="ARBA" id="ARBA00022771"/>
    </source>
</evidence>
<comment type="function">
    <text evidence="11">Plays a role in repairing double-strand DNA breaks, probably involving stabilizing or processing branched DNA or blocked replication forks.</text>
</comment>
<dbReference type="InterPro" id="IPR027417">
    <property type="entry name" value="P-loop_NTPase"/>
</dbReference>
<dbReference type="PROSITE" id="PS50162">
    <property type="entry name" value="RECA_2"/>
    <property type="match status" value="1"/>
</dbReference>
<feature type="region of interest" description="Lon-protease-like" evidence="11">
    <location>
        <begin position="353"/>
        <end position="462"/>
    </location>
</feature>
<feature type="short sequence motif" description="RadA KNRFG motif" evidence="11">
    <location>
        <begin position="254"/>
        <end position="258"/>
    </location>
</feature>
<comment type="function">
    <text evidence="13">DNA-dependent ATPase involved in processing of recombination intermediates, plays a role in repairing DNA breaks. Stimulates the branch migration of RecA-mediated strand transfer reactions, allowing the 3' invading strand to extend heteroduplex DNA faster. Binds ssDNA in the presence of ADP but not other nucleotides, has ATPase activity that is stimulated by ssDNA and various branched DNA structures, but inhibited by SSB. Does not have RecA's homology-searching function.</text>
</comment>
<keyword evidence="16" id="KW-1185">Reference proteome</keyword>
<evidence type="ECO:0000256" key="11">
    <source>
        <dbReference type="HAMAP-Rule" id="MF_01498"/>
    </source>
</evidence>
<evidence type="ECO:0000256" key="10">
    <source>
        <dbReference type="ARBA" id="ARBA00023204"/>
    </source>
</evidence>
<dbReference type="EMBL" id="JAXLPB010000005">
    <property type="protein sequence ID" value="MDY8110448.1"/>
    <property type="molecule type" value="Genomic_DNA"/>
</dbReference>
<keyword evidence="3 11" id="KW-0227">DNA damage</keyword>
<accession>A0ABU5I6B1</accession>
<keyword evidence="8 11" id="KW-0346">Stress response</keyword>
<evidence type="ECO:0000256" key="8">
    <source>
        <dbReference type="ARBA" id="ARBA00023016"/>
    </source>
</evidence>
<gene>
    <name evidence="11 15" type="primary">radA</name>
    <name evidence="15" type="ORF">U0C82_15000</name>
</gene>
<dbReference type="InterPro" id="IPR020588">
    <property type="entry name" value="RecA_ATP-bd"/>
</dbReference>
<reference evidence="15 16" key="1">
    <citation type="submission" date="2023-12" db="EMBL/GenBank/DDBJ databases">
        <title>Description of Novel Strain Fulvimarina sp. 2208YS6-2-32 isolated from Uroteuthis (Photololigo) edulis.</title>
        <authorList>
            <person name="Park J.-S."/>
        </authorList>
    </citation>
    <scope>NUCLEOTIDE SEQUENCE [LARGE SCALE GENOMIC DNA]</scope>
    <source>
        <strain evidence="15 16">2208YS6-2-32</strain>
    </source>
</reference>
<dbReference type="SUPFAM" id="SSF52540">
    <property type="entry name" value="P-loop containing nucleoside triphosphate hydrolases"/>
    <property type="match status" value="1"/>
</dbReference>
<keyword evidence="1 11" id="KW-0479">Metal-binding</keyword>
<proteinExistence type="inferred from homology"/>
<evidence type="ECO:0000256" key="5">
    <source>
        <dbReference type="ARBA" id="ARBA00022801"/>
    </source>
</evidence>
<evidence type="ECO:0000256" key="3">
    <source>
        <dbReference type="ARBA" id="ARBA00022763"/>
    </source>
</evidence>
<dbReference type="PANTHER" id="PTHR32472">
    <property type="entry name" value="DNA REPAIR PROTEIN RADA"/>
    <property type="match status" value="1"/>
</dbReference>
<evidence type="ECO:0000256" key="9">
    <source>
        <dbReference type="ARBA" id="ARBA00023125"/>
    </source>
</evidence>
<name>A0ABU5I6B1_9HYPH</name>
<keyword evidence="10 11" id="KW-0234">DNA repair</keyword>
<keyword evidence="4 13" id="KW-0863">Zinc-finger</keyword>
<organism evidence="15 16">
    <name type="scientific">Fulvimarina uroteuthidis</name>
    <dbReference type="NCBI Taxonomy" id="3098149"/>
    <lineage>
        <taxon>Bacteria</taxon>
        <taxon>Pseudomonadati</taxon>
        <taxon>Pseudomonadota</taxon>
        <taxon>Alphaproteobacteria</taxon>
        <taxon>Hyphomicrobiales</taxon>
        <taxon>Aurantimonadaceae</taxon>
        <taxon>Fulvimarina</taxon>
    </lineage>
</organism>
<dbReference type="InterPro" id="IPR041166">
    <property type="entry name" value="Rubredoxin_2"/>
</dbReference>
<dbReference type="HAMAP" id="MF_01498">
    <property type="entry name" value="RadA_bact"/>
    <property type="match status" value="1"/>
</dbReference>
<evidence type="ECO:0000256" key="2">
    <source>
        <dbReference type="ARBA" id="ARBA00022741"/>
    </source>
</evidence>
<protein>
    <recommendedName>
        <fullName evidence="11 12">DNA repair protein RadA</fullName>
    </recommendedName>
</protein>
<feature type="domain" description="RecA family profile 1" evidence="14">
    <location>
        <begin position="67"/>
        <end position="217"/>
    </location>
</feature>
<keyword evidence="5" id="KW-0378">Hydrolase</keyword>
<dbReference type="InterPro" id="IPR014721">
    <property type="entry name" value="Ribsml_uS5_D2-typ_fold_subgr"/>
</dbReference>
<dbReference type="Pfam" id="PF13481">
    <property type="entry name" value="AAA_25"/>
    <property type="match status" value="1"/>
</dbReference>
<dbReference type="RefSeq" id="WP_322188048.1">
    <property type="nucleotide sequence ID" value="NZ_JAXLPB010000005.1"/>
</dbReference>
<evidence type="ECO:0000313" key="16">
    <source>
        <dbReference type="Proteomes" id="UP001294412"/>
    </source>
</evidence>
<dbReference type="InterPro" id="IPR004504">
    <property type="entry name" value="DNA_repair_RadA"/>
</dbReference>
<dbReference type="PANTHER" id="PTHR32472:SF10">
    <property type="entry name" value="DNA REPAIR PROTEIN RADA-LIKE PROTEIN"/>
    <property type="match status" value="1"/>
</dbReference>
<keyword evidence="6 13" id="KW-0862">Zinc</keyword>
<evidence type="ECO:0000256" key="1">
    <source>
        <dbReference type="ARBA" id="ARBA00022723"/>
    </source>
</evidence>
<keyword evidence="7 11" id="KW-0067">ATP-binding</keyword>
<evidence type="ECO:0000256" key="7">
    <source>
        <dbReference type="ARBA" id="ARBA00022840"/>
    </source>
</evidence>
<dbReference type="Gene3D" id="3.30.230.10">
    <property type="match status" value="1"/>
</dbReference>
<dbReference type="SMART" id="SM00382">
    <property type="entry name" value="AAA"/>
    <property type="match status" value="1"/>
</dbReference>
<dbReference type="PRINTS" id="PR01874">
    <property type="entry name" value="DNAREPAIRADA"/>
</dbReference>
<dbReference type="Gene3D" id="3.40.50.300">
    <property type="entry name" value="P-loop containing nucleotide triphosphate hydrolases"/>
    <property type="match status" value="1"/>
</dbReference>
<dbReference type="CDD" id="cd01121">
    <property type="entry name" value="RadA_SMS_N"/>
    <property type="match status" value="1"/>
</dbReference>
<dbReference type="Pfam" id="PF18073">
    <property type="entry name" value="Zn_ribbon_LapB"/>
    <property type="match status" value="1"/>
</dbReference>
<evidence type="ECO:0000256" key="13">
    <source>
        <dbReference type="RuleBase" id="RU003555"/>
    </source>
</evidence>
<feature type="binding site" evidence="11">
    <location>
        <begin position="96"/>
        <end position="103"/>
    </location>
    <ligand>
        <name>ATP</name>
        <dbReference type="ChEBI" id="CHEBI:30616"/>
    </ligand>
</feature>
<dbReference type="InterPro" id="IPR020568">
    <property type="entry name" value="Ribosomal_Su5_D2-typ_SF"/>
</dbReference>
<dbReference type="SUPFAM" id="SSF54211">
    <property type="entry name" value="Ribosomal protein S5 domain 2-like"/>
    <property type="match status" value="1"/>
</dbReference>
<dbReference type="Proteomes" id="UP001294412">
    <property type="component" value="Unassembled WGS sequence"/>
</dbReference>
<dbReference type="NCBIfam" id="TIGR00416">
    <property type="entry name" value="sms"/>
    <property type="match status" value="1"/>
</dbReference>
<dbReference type="InterPro" id="IPR003593">
    <property type="entry name" value="AAA+_ATPase"/>
</dbReference>
<comment type="similarity">
    <text evidence="11 13">Belongs to the RecA family. RadA subfamily.</text>
</comment>